<evidence type="ECO:0000256" key="1">
    <source>
        <dbReference type="ARBA" id="ARBA00004141"/>
    </source>
</evidence>
<feature type="transmembrane region" description="Helical" evidence="6">
    <location>
        <begin position="33"/>
        <end position="54"/>
    </location>
</feature>
<evidence type="ECO:0000256" key="2">
    <source>
        <dbReference type="ARBA" id="ARBA00009045"/>
    </source>
</evidence>
<evidence type="ECO:0000256" key="5">
    <source>
        <dbReference type="ARBA" id="ARBA00023136"/>
    </source>
</evidence>
<evidence type="ECO:0000256" key="6">
    <source>
        <dbReference type="SAM" id="Phobius"/>
    </source>
</evidence>
<dbReference type="PANTHER" id="PTHR45840:SF8">
    <property type="entry name" value="RHOMBOID PROTEASE"/>
    <property type="match status" value="1"/>
</dbReference>
<evidence type="ECO:0000256" key="3">
    <source>
        <dbReference type="ARBA" id="ARBA00022692"/>
    </source>
</evidence>
<dbReference type="EMBL" id="GEDC01014093">
    <property type="protein sequence ID" value="JAS23205.1"/>
    <property type="molecule type" value="Transcribed_RNA"/>
</dbReference>
<sequence length="124" mass="14376">MDNEHKIKVVTVHLVVLVYLQNWSEMQFAPCQLLIFLVLAVVDIGTAVYNRYFIKIDQPIGYVAHLAGAVAGLLVGLYILRNLEVRSWERKLWWASICIFIILMCIAIGWNIFNPNYFPVPYYN</sequence>
<keyword evidence="4 6" id="KW-1133">Transmembrane helix</keyword>
<feature type="transmembrane region" description="Helical" evidence="6">
    <location>
        <begin position="60"/>
        <end position="80"/>
    </location>
</feature>
<dbReference type="GO" id="GO:0016020">
    <property type="term" value="C:membrane"/>
    <property type="evidence" value="ECO:0007669"/>
    <property type="project" value="UniProtKB-SubCell"/>
</dbReference>
<accession>A0A1B6DC65</accession>
<dbReference type="InterPro" id="IPR051739">
    <property type="entry name" value="Rhomboid_IM_Serine_Proteases"/>
</dbReference>
<keyword evidence="5 6" id="KW-0472">Membrane</keyword>
<evidence type="ECO:0000259" key="7">
    <source>
        <dbReference type="Pfam" id="PF01694"/>
    </source>
</evidence>
<gene>
    <name evidence="8" type="ORF">g.40895</name>
</gene>
<dbReference type="InterPro" id="IPR022764">
    <property type="entry name" value="Peptidase_S54_rhomboid_dom"/>
</dbReference>
<keyword evidence="3 6" id="KW-0812">Transmembrane</keyword>
<evidence type="ECO:0000313" key="8">
    <source>
        <dbReference type="EMBL" id="JAS23205.1"/>
    </source>
</evidence>
<dbReference type="AlphaFoldDB" id="A0A1B6DC65"/>
<comment type="similarity">
    <text evidence="2">Belongs to the peptidase S54 family.</text>
</comment>
<dbReference type="GO" id="GO:0004252">
    <property type="term" value="F:serine-type endopeptidase activity"/>
    <property type="evidence" value="ECO:0007669"/>
    <property type="project" value="InterPro"/>
</dbReference>
<dbReference type="PANTHER" id="PTHR45840">
    <property type="entry name" value="RHOMBOID-RELATED PROTEIN"/>
    <property type="match status" value="1"/>
</dbReference>
<dbReference type="Pfam" id="PF01694">
    <property type="entry name" value="Rhomboid"/>
    <property type="match status" value="1"/>
</dbReference>
<dbReference type="SUPFAM" id="SSF144091">
    <property type="entry name" value="Rhomboid-like"/>
    <property type="match status" value="1"/>
</dbReference>
<comment type="subcellular location">
    <subcellularLocation>
        <location evidence="1">Membrane</location>
        <topology evidence="1">Multi-pass membrane protein</topology>
    </subcellularLocation>
</comment>
<protein>
    <recommendedName>
        <fullName evidence="7">Peptidase S54 rhomboid domain-containing protein</fullName>
    </recommendedName>
</protein>
<dbReference type="InterPro" id="IPR035952">
    <property type="entry name" value="Rhomboid-like_sf"/>
</dbReference>
<reference evidence="8" key="1">
    <citation type="submission" date="2015-12" db="EMBL/GenBank/DDBJ databases">
        <title>De novo transcriptome assembly of four potential Pierce s Disease insect vectors from Arizona vineyards.</title>
        <authorList>
            <person name="Tassone E.E."/>
        </authorList>
    </citation>
    <scope>NUCLEOTIDE SEQUENCE</scope>
</reference>
<name>A0A1B6DC65_9HEMI</name>
<proteinExistence type="inferred from homology"/>
<evidence type="ECO:0000256" key="4">
    <source>
        <dbReference type="ARBA" id="ARBA00022989"/>
    </source>
</evidence>
<feature type="domain" description="Peptidase S54 rhomboid" evidence="7">
    <location>
        <begin position="15"/>
        <end position="81"/>
    </location>
</feature>
<organism evidence="8">
    <name type="scientific">Clastoptera arizonana</name>
    <name type="common">Arizona spittle bug</name>
    <dbReference type="NCBI Taxonomy" id="38151"/>
    <lineage>
        <taxon>Eukaryota</taxon>
        <taxon>Metazoa</taxon>
        <taxon>Ecdysozoa</taxon>
        <taxon>Arthropoda</taxon>
        <taxon>Hexapoda</taxon>
        <taxon>Insecta</taxon>
        <taxon>Pterygota</taxon>
        <taxon>Neoptera</taxon>
        <taxon>Paraneoptera</taxon>
        <taxon>Hemiptera</taxon>
        <taxon>Auchenorrhyncha</taxon>
        <taxon>Cercopoidea</taxon>
        <taxon>Clastopteridae</taxon>
        <taxon>Clastoptera</taxon>
    </lineage>
</organism>
<feature type="transmembrane region" description="Helical" evidence="6">
    <location>
        <begin position="92"/>
        <end position="113"/>
    </location>
</feature>